<organism evidence="2 3">
    <name type="scientific">Virgibacillus salarius</name>
    <dbReference type="NCBI Taxonomy" id="447199"/>
    <lineage>
        <taxon>Bacteria</taxon>
        <taxon>Bacillati</taxon>
        <taxon>Bacillota</taxon>
        <taxon>Bacilli</taxon>
        <taxon>Bacillales</taxon>
        <taxon>Bacillaceae</taxon>
        <taxon>Virgibacillus</taxon>
    </lineage>
</organism>
<keyword evidence="1" id="KW-0812">Transmembrane</keyword>
<evidence type="ECO:0000313" key="2">
    <source>
        <dbReference type="EMBL" id="MBR7794642.1"/>
    </source>
</evidence>
<keyword evidence="1" id="KW-1133">Transmembrane helix</keyword>
<protein>
    <submittedName>
        <fullName evidence="2">DUF4083 domain-containing protein</fullName>
    </submittedName>
</protein>
<accession>A0A941I9R2</accession>
<reference evidence="2" key="1">
    <citation type="submission" date="2021-04" db="EMBL/GenBank/DDBJ databases">
        <title>Isolation and polyphasic classification of algal microorganism.</title>
        <authorList>
            <person name="Wang S."/>
        </authorList>
    </citation>
    <scope>NUCLEOTIDE SEQUENCE</scope>
    <source>
        <strain evidence="2">720a</strain>
    </source>
</reference>
<dbReference type="RefSeq" id="WP_121604813.1">
    <property type="nucleotide sequence ID" value="NZ_BAAACY010000074.1"/>
</dbReference>
<comment type="caution">
    <text evidence="2">The sequence shown here is derived from an EMBL/GenBank/DDBJ whole genome shotgun (WGS) entry which is preliminary data.</text>
</comment>
<dbReference type="AlphaFoldDB" id="A0A941I9R2"/>
<proteinExistence type="predicted"/>
<dbReference type="Proteomes" id="UP000675284">
    <property type="component" value="Unassembled WGS sequence"/>
</dbReference>
<name>A0A941I9R2_9BACI</name>
<sequence>MTMLMLGGFYVGDALLQLFMFVLILSIAFLLVKGIKMYVTKQKRLARIEEKIDKLMCDKVDK</sequence>
<evidence type="ECO:0000313" key="3">
    <source>
        <dbReference type="Proteomes" id="UP000675284"/>
    </source>
</evidence>
<feature type="transmembrane region" description="Helical" evidence="1">
    <location>
        <begin position="14"/>
        <end position="35"/>
    </location>
</feature>
<dbReference type="EMBL" id="JAGSOT010000002">
    <property type="protein sequence ID" value="MBR7794642.1"/>
    <property type="molecule type" value="Genomic_DNA"/>
</dbReference>
<keyword evidence="1" id="KW-0472">Membrane</keyword>
<evidence type="ECO:0000256" key="1">
    <source>
        <dbReference type="SAM" id="Phobius"/>
    </source>
</evidence>
<gene>
    <name evidence="2" type="ORF">KCX74_01135</name>
</gene>
<keyword evidence="3" id="KW-1185">Reference proteome</keyword>